<evidence type="ECO:0000313" key="2">
    <source>
        <dbReference type="EMBL" id="TZG29282.1"/>
    </source>
</evidence>
<feature type="transmembrane region" description="Helical" evidence="1">
    <location>
        <begin position="12"/>
        <end position="29"/>
    </location>
</feature>
<keyword evidence="1" id="KW-0472">Membrane</keyword>
<dbReference type="EMBL" id="VTOU01000001">
    <property type="protein sequence ID" value="TZG29282.1"/>
    <property type="molecule type" value="Genomic_DNA"/>
</dbReference>
<keyword evidence="3" id="KW-1185">Reference proteome</keyword>
<organism evidence="2 3">
    <name type="scientific">Sphingomonas montanisoli</name>
    <dbReference type="NCBI Taxonomy" id="2606412"/>
    <lineage>
        <taxon>Bacteria</taxon>
        <taxon>Pseudomonadati</taxon>
        <taxon>Pseudomonadota</taxon>
        <taxon>Alphaproteobacteria</taxon>
        <taxon>Sphingomonadales</taxon>
        <taxon>Sphingomonadaceae</taxon>
        <taxon>Sphingomonas</taxon>
    </lineage>
</organism>
<dbReference type="PANTHER" id="PTHR11220">
    <property type="entry name" value="HEME-BINDING PROTEIN-RELATED"/>
    <property type="match status" value="1"/>
</dbReference>
<keyword evidence="1" id="KW-1133">Transmembrane helix</keyword>
<dbReference type="RefSeq" id="WP_149520940.1">
    <property type="nucleotide sequence ID" value="NZ_VTOU01000001.1"/>
</dbReference>
<sequence length="205" mass="22026">MAEAKKFGWGKWVAGAVAVAAGGAAYLYLKERQAKAPRHELLASEGAFELRRYPAMLAIETIQHGSRDRALGNGFGLLADYMFGGARADKDQDDEIPIAMPILAEPASGGSWRIRFLLPEGMTRKDVPEPGEGIAIVEIPARDVAAVKVSGKPNDKLFADKAAELLGWISGRERVAAGDVEHAYYNSPLKPGTVKQNEILVGLSL</sequence>
<dbReference type="PANTHER" id="PTHR11220:SF1">
    <property type="entry name" value="HEME-BINDING PROTEIN 2"/>
    <property type="match status" value="1"/>
</dbReference>
<keyword evidence="1" id="KW-0812">Transmembrane</keyword>
<protein>
    <submittedName>
        <fullName evidence="2">Heme-binding protein</fullName>
    </submittedName>
</protein>
<dbReference type="Proteomes" id="UP000322077">
    <property type="component" value="Unassembled WGS sequence"/>
</dbReference>
<evidence type="ECO:0000313" key="3">
    <source>
        <dbReference type="Proteomes" id="UP000322077"/>
    </source>
</evidence>
<dbReference type="SUPFAM" id="SSF55136">
    <property type="entry name" value="Probable bacterial effector-binding domain"/>
    <property type="match status" value="1"/>
</dbReference>
<gene>
    <name evidence="2" type="ORF">FYJ91_03900</name>
</gene>
<dbReference type="Gene3D" id="3.20.80.10">
    <property type="entry name" value="Regulatory factor, effector binding domain"/>
    <property type="match status" value="1"/>
</dbReference>
<evidence type="ECO:0000256" key="1">
    <source>
        <dbReference type="SAM" id="Phobius"/>
    </source>
</evidence>
<name>A0A5D9CDM4_9SPHN</name>
<comment type="caution">
    <text evidence="2">The sequence shown here is derived from an EMBL/GenBank/DDBJ whole genome shotgun (WGS) entry which is preliminary data.</text>
</comment>
<dbReference type="InterPro" id="IPR011256">
    <property type="entry name" value="Reg_factor_effector_dom_sf"/>
</dbReference>
<proteinExistence type="predicted"/>
<reference evidence="2 3" key="1">
    <citation type="submission" date="2019-08" db="EMBL/GenBank/DDBJ databases">
        <authorList>
            <person name="Wang G."/>
            <person name="Xu Z."/>
        </authorList>
    </citation>
    <scope>NUCLEOTIDE SEQUENCE [LARGE SCALE GENOMIC DNA]</scope>
    <source>
        <strain evidence="2 3">ZX</strain>
    </source>
</reference>
<accession>A0A5D9CDM4</accession>
<dbReference type="AlphaFoldDB" id="A0A5D9CDM4"/>
<dbReference type="InterPro" id="IPR006917">
    <property type="entry name" value="SOUL_heme-bd"/>
</dbReference>
<dbReference type="Pfam" id="PF04832">
    <property type="entry name" value="SOUL"/>
    <property type="match status" value="1"/>
</dbReference>